<accession>W7XJX1</accession>
<dbReference type="GeneID" id="24438633"/>
<evidence type="ECO:0000313" key="2">
    <source>
        <dbReference type="EMBL" id="EWS76021.1"/>
    </source>
</evidence>
<protein>
    <submittedName>
        <fullName evidence="2">Transmembrane protein, putative</fullName>
    </submittedName>
</protein>
<name>W7XJX1_TETTS</name>
<dbReference type="RefSeq" id="XP_012651459.1">
    <property type="nucleotide sequence ID" value="XM_012796005.1"/>
</dbReference>
<organism evidence="2 3">
    <name type="scientific">Tetrahymena thermophila (strain SB210)</name>
    <dbReference type="NCBI Taxonomy" id="312017"/>
    <lineage>
        <taxon>Eukaryota</taxon>
        <taxon>Sar</taxon>
        <taxon>Alveolata</taxon>
        <taxon>Ciliophora</taxon>
        <taxon>Intramacronucleata</taxon>
        <taxon>Oligohymenophorea</taxon>
        <taxon>Hymenostomatida</taxon>
        <taxon>Tetrahymenina</taxon>
        <taxon>Tetrahymenidae</taxon>
        <taxon>Tetrahymena</taxon>
    </lineage>
</organism>
<feature type="transmembrane region" description="Helical" evidence="1">
    <location>
        <begin position="12"/>
        <end position="29"/>
    </location>
</feature>
<keyword evidence="1 2" id="KW-0812">Transmembrane</keyword>
<evidence type="ECO:0000313" key="3">
    <source>
        <dbReference type="Proteomes" id="UP000009168"/>
    </source>
</evidence>
<sequence>MSPIQFFNSKPQVSVLIYLFNLLFKLFQFPKYFYHYLLKRNLFFLNLLIFIFLKLLGFRNRFQIFKLLFRSFFKEVNYFHLFFKQLIRVRLNTFPFFIKYQGLTLIIQISVVLFLIYLYRFLRYLICSFQFFQFNLTFFLFDHQFFQQLKLKNLQSRNQCAQQFHQNCFIQQSRH</sequence>
<dbReference type="KEGG" id="tet:TTHERM_000370839"/>
<feature type="transmembrane region" description="Helical" evidence="1">
    <location>
        <begin position="96"/>
        <end position="116"/>
    </location>
</feature>
<dbReference type="InParanoid" id="W7XJX1"/>
<keyword evidence="3" id="KW-1185">Reference proteome</keyword>
<dbReference type="EMBL" id="GG662821">
    <property type="protein sequence ID" value="EWS76021.1"/>
    <property type="molecule type" value="Genomic_DNA"/>
</dbReference>
<gene>
    <name evidence="2" type="ORF">TTHERM_000370839</name>
</gene>
<evidence type="ECO:0000256" key="1">
    <source>
        <dbReference type="SAM" id="Phobius"/>
    </source>
</evidence>
<proteinExistence type="predicted"/>
<feature type="transmembrane region" description="Helical" evidence="1">
    <location>
        <begin position="41"/>
        <end position="58"/>
    </location>
</feature>
<dbReference type="Proteomes" id="UP000009168">
    <property type="component" value="Unassembled WGS sequence"/>
</dbReference>
<reference evidence="3" key="1">
    <citation type="journal article" date="2006" name="PLoS Biol.">
        <title>Macronuclear genome sequence of the ciliate Tetrahymena thermophila, a model eukaryote.</title>
        <authorList>
            <person name="Eisen J.A."/>
            <person name="Coyne R.S."/>
            <person name="Wu M."/>
            <person name="Wu D."/>
            <person name="Thiagarajan M."/>
            <person name="Wortman J.R."/>
            <person name="Badger J.H."/>
            <person name="Ren Q."/>
            <person name="Amedeo P."/>
            <person name="Jones K.M."/>
            <person name="Tallon L.J."/>
            <person name="Delcher A.L."/>
            <person name="Salzberg S.L."/>
            <person name="Silva J.C."/>
            <person name="Haas B.J."/>
            <person name="Majoros W.H."/>
            <person name="Farzad M."/>
            <person name="Carlton J.M."/>
            <person name="Smith R.K. Jr."/>
            <person name="Garg J."/>
            <person name="Pearlman R.E."/>
            <person name="Karrer K.M."/>
            <person name="Sun L."/>
            <person name="Manning G."/>
            <person name="Elde N.C."/>
            <person name="Turkewitz A.P."/>
            <person name="Asai D.J."/>
            <person name="Wilkes D.E."/>
            <person name="Wang Y."/>
            <person name="Cai H."/>
            <person name="Collins K."/>
            <person name="Stewart B.A."/>
            <person name="Lee S.R."/>
            <person name="Wilamowska K."/>
            <person name="Weinberg Z."/>
            <person name="Ruzzo W.L."/>
            <person name="Wloga D."/>
            <person name="Gaertig J."/>
            <person name="Frankel J."/>
            <person name="Tsao C.-C."/>
            <person name="Gorovsky M.A."/>
            <person name="Keeling P.J."/>
            <person name="Waller R.F."/>
            <person name="Patron N.J."/>
            <person name="Cherry J.M."/>
            <person name="Stover N.A."/>
            <person name="Krieger C.J."/>
            <person name="del Toro C."/>
            <person name="Ryder H.F."/>
            <person name="Williamson S.C."/>
            <person name="Barbeau R.A."/>
            <person name="Hamilton E.P."/>
            <person name="Orias E."/>
        </authorList>
    </citation>
    <scope>NUCLEOTIDE SEQUENCE [LARGE SCALE GENOMIC DNA]</scope>
    <source>
        <strain evidence="3">SB210</strain>
    </source>
</reference>
<dbReference type="AlphaFoldDB" id="W7XJX1"/>
<keyword evidence="1" id="KW-0472">Membrane</keyword>
<keyword evidence="1" id="KW-1133">Transmembrane helix</keyword>